<proteinExistence type="predicted"/>
<evidence type="ECO:0008006" key="3">
    <source>
        <dbReference type="Google" id="ProtNLM"/>
    </source>
</evidence>
<evidence type="ECO:0000313" key="1">
    <source>
        <dbReference type="EMBL" id="MDP9847194.1"/>
    </source>
</evidence>
<dbReference type="InterPro" id="IPR011009">
    <property type="entry name" value="Kinase-like_dom_sf"/>
</dbReference>
<comment type="caution">
    <text evidence="1">The sequence shown here is derived from an EMBL/GenBank/DDBJ whole genome shotgun (WGS) entry which is preliminary data.</text>
</comment>
<evidence type="ECO:0000313" key="2">
    <source>
        <dbReference type="Proteomes" id="UP001225356"/>
    </source>
</evidence>
<name>A0ABT9QMP3_9ACTN</name>
<keyword evidence="2" id="KW-1185">Reference proteome</keyword>
<dbReference type="Proteomes" id="UP001225356">
    <property type="component" value="Unassembled WGS sequence"/>
</dbReference>
<organism evidence="1 2">
    <name type="scientific">Streptosporangium lutulentum</name>
    <dbReference type="NCBI Taxonomy" id="1461250"/>
    <lineage>
        <taxon>Bacteria</taxon>
        <taxon>Bacillati</taxon>
        <taxon>Actinomycetota</taxon>
        <taxon>Actinomycetes</taxon>
        <taxon>Streptosporangiales</taxon>
        <taxon>Streptosporangiaceae</taxon>
        <taxon>Streptosporangium</taxon>
    </lineage>
</organism>
<dbReference type="EMBL" id="JAUSQU010000001">
    <property type="protein sequence ID" value="MDP9847194.1"/>
    <property type="molecule type" value="Genomic_DNA"/>
</dbReference>
<accession>A0ABT9QMP3</accession>
<gene>
    <name evidence="1" type="ORF">J2853_006405</name>
</gene>
<reference evidence="1 2" key="1">
    <citation type="submission" date="2023-07" db="EMBL/GenBank/DDBJ databases">
        <title>Sequencing the genomes of 1000 actinobacteria strains.</title>
        <authorList>
            <person name="Klenk H.-P."/>
        </authorList>
    </citation>
    <scope>NUCLEOTIDE SEQUENCE [LARGE SCALE GENOMIC DNA]</scope>
    <source>
        <strain evidence="1 2">DSM 46740</strain>
    </source>
</reference>
<dbReference type="SUPFAM" id="SSF56112">
    <property type="entry name" value="Protein kinase-like (PK-like)"/>
    <property type="match status" value="1"/>
</dbReference>
<sequence length="428" mass="47520">MKETEAVPSLAAETPPGLRALQNLVSQLWLPEGEVTSWPVRVTSGEVPPGFRAVETYAVVPSPERARFLVPLATAAAAAASVGRYNGLREPGTRVFRFLLGLGYRLRIAQRVIRHRLVVCVDERLDERALPGHLLSAHLREVLGEADVVVGAGVHRIDPHHKPVLQLFSPAGKPVGYVKVGWNDATRTMVATEAEALSLVGDMNEMHVPRVLHEGTWRDYRLTVTAPLPETVRRHREPDRLPAARFSLAVAESTGGYVAPLRASGFWRGIREEVAIVAAEEAELAAAMGRVLDRVELTCGDVSLRFGRWHGDWVPWNLAWADGTLCVWDWEHSGGDAPVGFDSLHWRFQVAMELRDLGLRGAVSAVIGAAHDDLAEYGVPEEARHCLADLYLVEMFLRVCRLKRGGGWWSDRFHPHMIDELARMERSR</sequence>
<protein>
    <recommendedName>
        <fullName evidence="3">Phosphotransferase enzyme family protein</fullName>
    </recommendedName>
</protein>
<dbReference type="RefSeq" id="WP_307564258.1">
    <property type="nucleotide sequence ID" value="NZ_JAUSQU010000001.1"/>
</dbReference>